<feature type="binding site" evidence="8">
    <location>
        <position position="245"/>
    </location>
    <ligand>
        <name>Mg(2+)</name>
        <dbReference type="ChEBI" id="CHEBI:18420"/>
    </ligand>
</feature>
<evidence type="ECO:0000256" key="7">
    <source>
        <dbReference type="ARBA" id="ARBA00022842"/>
    </source>
</evidence>
<feature type="compositionally biased region" description="Basic and acidic residues" evidence="9">
    <location>
        <begin position="461"/>
        <end position="472"/>
    </location>
</feature>
<keyword evidence="8" id="KW-0464">Manganese</keyword>
<keyword evidence="5 8" id="KW-0547">Nucleotide-binding</keyword>
<comment type="cofactor">
    <cofactor evidence="8">
        <name>Mg(2+)</name>
        <dbReference type="ChEBI" id="CHEBI:18420"/>
    </cofactor>
    <cofactor evidence="8">
        <name>Mn(2+)</name>
        <dbReference type="ChEBI" id="CHEBI:29035"/>
    </cofactor>
</comment>
<comment type="catalytic activity">
    <reaction evidence="8">
        <text>L-seryl-[protein] + ATP = 3-O-(5'-adenylyl)-L-seryl-[protein] + diphosphate</text>
        <dbReference type="Rhea" id="RHEA:58120"/>
        <dbReference type="Rhea" id="RHEA-COMP:9863"/>
        <dbReference type="Rhea" id="RHEA-COMP:15073"/>
        <dbReference type="ChEBI" id="CHEBI:29999"/>
        <dbReference type="ChEBI" id="CHEBI:30616"/>
        <dbReference type="ChEBI" id="CHEBI:33019"/>
        <dbReference type="ChEBI" id="CHEBI:142516"/>
        <dbReference type="EC" id="2.7.7.108"/>
    </reaction>
</comment>
<comment type="caution">
    <text evidence="10">The sequence shown here is derived from an EMBL/GenBank/DDBJ whole genome shotgun (WGS) entry which is preliminary data.</text>
</comment>
<feature type="binding site" evidence="8">
    <location>
        <position position="173"/>
    </location>
    <ligand>
        <name>ATP</name>
        <dbReference type="ChEBI" id="CHEBI:30616"/>
    </ligand>
</feature>
<evidence type="ECO:0000256" key="3">
    <source>
        <dbReference type="ARBA" id="ARBA00022695"/>
    </source>
</evidence>
<organism evidence="10 11">
    <name type="scientific">Shewanella xiamenensis</name>
    <dbReference type="NCBI Taxonomy" id="332186"/>
    <lineage>
        <taxon>Bacteria</taxon>
        <taxon>Pseudomonadati</taxon>
        <taxon>Pseudomonadota</taxon>
        <taxon>Gammaproteobacteria</taxon>
        <taxon>Alteromonadales</taxon>
        <taxon>Shewanellaceae</taxon>
        <taxon>Shewanella</taxon>
    </lineage>
</organism>
<proteinExistence type="inferred from homology"/>
<gene>
    <name evidence="8" type="primary">ydiU</name>
    <name evidence="8" type="synonym">selO</name>
    <name evidence="10" type="ORF">QM089_20830</name>
</gene>
<protein>
    <recommendedName>
        <fullName evidence="8">Protein nucleotidyltransferase YdiU</fullName>
        <ecNumber evidence="8">2.7.7.-</ecNumber>
    </recommendedName>
    <alternativeName>
        <fullName evidence="8">Protein adenylyltransferase YdiU</fullName>
        <ecNumber evidence="8">2.7.7.108</ecNumber>
    </alternativeName>
    <alternativeName>
        <fullName evidence="8">Protein uridylyltransferase YdiU</fullName>
        <ecNumber evidence="8">2.7.7.-</ecNumber>
    </alternativeName>
</protein>
<dbReference type="GO" id="GO:0070733">
    <property type="term" value="F:AMPylase activity"/>
    <property type="evidence" value="ECO:0007669"/>
    <property type="project" value="UniProtKB-EC"/>
</dbReference>
<feature type="binding site" evidence="8">
    <location>
        <position position="254"/>
    </location>
    <ligand>
        <name>Mg(2+)</name>
        <dbReference type="ChEBI" id="CHEBI:18420"/>
    </ligand>
</feature>
<dbReference type="Proteomes" id="UP001187859">
    <property type="component" value="Unassembled WGS sequence"/>
</dbReference>
<evidence type="ECO:0000256" key="2">
    <source>
        <dbReference type="ARBA" id="ARBA00022679"/>
    </source>
</evidence>
<dbReference type="Pfam" id="PF02696">
    <property type="entry name" value="SelO"/>
    <property type="match status" value="1"/>
</dbReference>
<feature type="binding site" evidence="8">
    <location>
        <position position="103"/>
    </location>
    <ligand>
        <name>ATP</name>
        <dbReference type="ChEBI" id="CHEBI:30616"/>
    </ligand>
</feature>
<comment type="function">
    <text evidence="8">Nucleotidyltransferase involved in the post-translational modification of proteins. It can catalyze the addition of adenosine monophosphate (AMP) or uridine monophosphate (UMP) to a protein, resulting in modifications known as AMPylation and UMPylation.</text>
</comment>
<comment type="catalytic activity">
    <reaction evidence="8">
        <text>L-seryl-[protein] + UTP = O-(5'-uridylyl)-L-seryl-[protein] + diphosphate</text>
        <dbReference type="Rhea" id="RHEA:64604"/>
        <dbReference type="Rhea" id="RHEA-COMP:9863"/>
        <dbReference type="Rhea" id="RHEA-COMP:16635"/>
        <dbReference type="ChEBI" id="CHEBI:29999"/>
        <dbReference type="ChEBI" id="CHEBI:33019"/>
        <dbReference type="ChEBI" id="CHEBI:46398"/>
        <dbReference type="ChEBI" id="CHEBI:156051"/>
    </reaction>
</comment>
<feature type="active site" description="Proton acceptor" evidence="8">
    <location>
        <position position="244"/>
    </location>
</feature>
<keyword evidence="2 8" id="KW-0808">Transferase</keyword>
<dbReference type="EMBL" id="JASGOQ010000001">
    <property type="protein sequence ID" value="MDV5392641.1"/>
    <property type="molecule type" value="Genomic_DNA"/>
</dbReference>
<reference evidence="10" key="1">
    <citation type="submission" date="2023-05" db="EMBL/GenBank/DDBJ databases">
        <title>Colonisation of extended spectrum b-lactamase- and carbapenemase-producing bacteria on hospital surfaces from low- and middle-income countries.</title>
        <authorList>
            <person name="Nieto-Rosado M."/>
            <person name="Sands K."/>
            <person name="Iregbu K."/>
            <person name="Zahra R."/>
            <person name="Mazarati J.B."/>
            <person name="Mehtar S."/>
            <person name="Barnards-Group B."/>
            <person name="Walsh T.R."/>
        </authorList>
    </citation>
    <scope>NUCLEOTIDE SEQUENCE</scope>
    <source>
        <strain evidence="10">PP-E493</strain>
    </source>
</reference>
<dbReference type="GO" id="GO:0005524">
    <property type="term" value="F:ATP binding"/>
    <property type="evidence" value="ECO:0007669"/>
    <property type="project" value="UniProtKB-UniRule"/>
</dbReference>
<feature type="binding site" evidence="8">
    <location>
        <position position="83"/>
    </location>
    <ligand>
        <name>ATP</name>
        <dbReference type="ChEBI" id="CHEBI:30616"/>
    </ligand>
</feature>
<dbReference type="OrthoDB" id="9776281at2"/>
<keyword evidence="3 8" id="KW-0548">Nucleotidyltransferase</keyword>
<dbReference type="GO" id="GO:0000287">
    <property type="term" value="F:magnesium ion binding"/>
    <property type="evidence" value="ECO:0007669"/>
    <property type="project" value="UniProtKB-UniRule"/>
</dbReference>
<keyword evidence="6 8" id="KW-0067">ATP-binding</keyword>
<feature type="binding site" evidence="8">
    <location>
        <position position="116"/>
    </location>
    <ligand>
        <name>ATP</name>
        <dbReference type="ChEBI" id="CHEBI:30616"/>
    </ligand>
</feature>
<dbReference type="NCBIfam" id="NF000658">
    <property type="entry name" value="PRK00029.1"/>
    <property type="match status" value="1"/>
</dbReference>
<keyword evidence="4 8" id="KW-0479">Metal-binding</keyword>
<comment type="similarity">
    <text evidence="1 8">Belongs to the SELO family.</text>
</comment>
<comment type="catalytic activity">
    <reaction evidence="8">
        <text>L-threonyl-[protein] + ATP = 3-O-(5'-adenylyl)-L-threonyl-[protein] + diphosphate</text>
        <dbReference type="Rhea" id="RHEA:54292"/>
        <dbReference type="Rhea" id="RHEA-COMP:11060"/>
        <dbReference type="Rhea" id="RHEA-COMP:13847"/>
        <dbReference type="ChEBI" id="CHEBI:30013"/>
        <dbReference type="ChEBI" id="CHEBI:30616"/>
        <dbReference type="ChEBI" id="CHEBI:33019"/>
        <dbReference type="ChEBI" id="CHEBI:138113"/>
        <dbReference type="EC" id="2.7.7.108"/>
    </reaction>
</comment>
<accession>A0A1E3UVW0</accession>
<keyword evidence="7 8" id="KW-0460">Magnesium</keyword>
<feature type="binding site" evidence="8">
    <location>
        <position position="166"/>
    </location>
    <ligand>
        <name>ATP</name>
        <dbReference type="ChEBI" id="CHEBI:30616"/>
    </ligand>
</feature>
<evidence type="ECO:0000313" key="10">
    <source>
        <dbReference type="EMBL" id="MDV5392641.1"/>
    </source>
</evidence>
<dbReference type="GO" id="GO:0030145">
    <property type="term" value="F:manganese ion binding"/>
    <property type="evidence" value="ECO:0007669"/>
    <property type="project" value="UniProtKB-UniRule"/>
</dbReference>
<feature type="binding site" evidence="8">
    <location>
        <position position="115"/>
    </location>
    <ligand>
        <name>ATP</name>
        <dbReference type="ChEBI" id="CHEBI:30616"/>
    </ligand>
</feature>
<evidence type="ECO:0000256" key="8">
    <source>
        <dbReference type="HAMAP-Rule" id="MF_00692"/>
    </source>
</evidence>
<comment type="catalytic activity">
    <reaction evidence="8">
        <text>L-tyrosyl-[protein] + UTP = O-(5'-uridylyl)-L-tyrosyl-[protein] + diphosphate</text>
        <dbReference type="Rhea" id="RHEA:83887"/>
        <dbReference type="Rhea" id="RHEA-COMP:10136"/>
        <dbReference type="Rhea" id="RHEA-COMP:20238"/>
        <dbReference type="ChEBI" id="CHEBI:33019"/>
        <dbReference type="ChEBI" id="CHEBI:46398"/>
        <dbReference type="ChEBI" id="CHEBI:46858"/>
        <dbReference type="ChEBI" id="CHEBI:90602"/>
    </reaction>
</comment>
<dbReference type="HAMAP" id="MF_00692">
    <property type="entry name" value="SelO"/>
    <property type="match status" value="1"/>
</dbReference>
<evidence type="ECO:0000256" key="4">
    <source>
        <dbReference type="ARBA" id="ARBA00022723"/>
    </source>
</evidence>
<evidence type="ECO:0000313" key="11">
    <source>
        <dbReference type="Proteomes" id="UP001187859"/>
    </source>
</evidence>
<dbReference type="EC" id="2.7.7.108" evidence="8"/>
<dbReference type="PANTHER" id="PTHR32057">
    <property type="entry name" value="PROTEIN ADENYLYLTRANSFERASE SELO, MITOCHONDRIAL"/>
    <property type="match status" value="1"/>
</dbReference>
<comment type="catalytic activity">
    <reaction evidence="8">
        <text>L-histidyl-[protein] + UTP = N(tele)-(5'-uridylyl)-L-histidyl-[protein] + diphosphate</text>
        <dbReference type="Rhea" id="RHEA:83891"/>
        <dbReference type="Rhea" id="RHEA-COMP:9745"/>
        <dbReference type="Rhea" id="RHEA-COMP:20239"/>
        <dbReference type="ChEBI" id="CHEBI:29979"/>
        <dbReference type="ChEBI" id="CHEBI:33019"/>
        <dbReference type="ChEBI" id="CHEBI:46398"/>
        <dbReference type="ChEBI" id="CHEBI:233474"/>
    </reaction>
</comment>
<dbReference type="AlphaFoldDB" id="A0A1E3UVW0"/>
<dbReference type="InterPro" id="IPR003846">
    <property type="entry name" value="SelO"/>
</dbReference>
<comment type="catalytic activity">
    <reaction evidence="8">
        <text>L-tyrosyl-[protein] + ATP = O-(5'-adenylyl)-L-tyrosyl-[protein] + diphosphate</text>
        <dbReference type="Rhea" id="RHEA:54288"/>
        <dbReference type="Rhea" id="RHEA-COMP:10136"/>
        <dbReference type="Rhea" id="RHEA-COMP:13846"/>
        <dbReference type="ChEBI" id="CHEBI:30616"/>
        <dbReference type="ChEBI" id="CHEBI:33019"/>
        <dbReference type="ChEBI" id="CHEBI:46858"/>
        <dbReference type="ChEBI" id="CHEBI:83624"/>
        <dbReference type="EC" id="2.7.7.108"/>
    </reaction>
</comment>
<feature type="binding site" evidence="8">
    <location>
        <position position="81"/>
    </location>
    <ligand>
        <name>ATP</name>
        <dbReference type="ChEBI" id="CHEBI:30616"/>
    </ligand>
</feature>
<dbReference type="EC" id="2.7.7.-" evidence="8"/>
<evidence type="ECO:0000256" key="1">
    <source>
        <dbReference type="ARBA" id="ARBA00009747"/>
    </source>
</evidence>
<sequence length="484" mass="54404">MKFKQDFFTQLPEFYSQVYPQGISNPHWLAWSEDAASLIGLSQPTDGLLQGLSGNAAVEGASYYAQVYSGHQFGGYTPRLGDGRSIILGEAIGPNGAWDVALKGGGPTPYSRHGDGRAVMRSAVREFLVSEALHHLGVPTTRALAVIGSDMPVWRESQETAAITVRLARSHIRFGHFEFFCHSERGQADKLTQLLNFTLKQHYPHLSCDLAGYKAWFLQVVQDTAKMIAHWQAIGFAHGVMNTDNMSILGDSFDFGPFAFLDTFQEDFICNHSDPEGRYAFGQQPGIGLWNLQRLAQALTPVIPSDDLIAALNQYQHALVQHYLMLMRAKLGLAERADSTAEQDQQDLELIGRFTVLMEKNQLDYSNTWRRFGQLDPSSVHTPLRDDFIDLNEFDTWYQAYQVRLGKVTDVEAWQQARNNINPKYILRNYLAQEAIIAVEEGDLAPLQRLHQVLRQPFSEQAEHDDLAKRPPDWGQGLIMSCSS</sequence>
<feature type="binding site" evidence="8">
    <location>
        <position position="254"/>
    </location>
    <ligand>
        <name>ATP</name>
        <dbReference type="ChEBI" id="CHEBI:30616"/>
    </ligand>
</feature>
<evidence type="ECO:0000256" key="5">
    <source>
        <dbReference type="ARBA" id="ARBA00022741"/>
    </source>
</evidence>
<evidence type="ECO:0000256" key="9">
    <source>
        <dbReference type="SAM" id="MobiDB-lite"/>
    </source>
</evidence>
<feature type="binding site" evidence="8">
    <location>
        <position position="84"/>
    </location>
    <ligand>
        <name>ATP</name>
        <dbReference type="ChEBI" id="CHEBI:30616"/>
    </ligand>
</feature>
<evidence type="ECO:0000256" key="6">
    <source>
        <dbReference type="ARBA" id="ARBA00022840"/>
    </source>
</evidence>
<dbReference type="PANTHER" id="PTHR32057:SF14">
    <property type="entry name" value="PROTEIN ADENYLYLTRANSFERASE SELO, MITOCHONDRIAL"/>
    <property type="match status" value="1"/>
</dbReference>
<name>A0A1E3UVW0_9GAMM</name>
<feature type="region of interest" description="Disordered" evidence="9">
    <location>
        <begin position="461"/>
        <end position="484"/>
    </location>
</feature>
<dbReference type="RefSeq" id="WP_069453790.1">
    <property type="nucleotide sequence ID" value="NZ_CP143635.1"/>
</dbReference>